<dbReference type="PIRSF" id="PIRSF028431">
    <property type="entry name" value="UCP028431"/>
    <property type="match status" value="1"/>
</dbReference>
<dbReference type="AlphaFoldDB" id="A0AAE3P0D2"/>
<name>A0AAE3P0D2_9BACT</name>
<dbReference type="Proteomes" id="UP001221302">
    <property type="component" value="Unassembled WGS sequence"/>
</dbReference>
<sequence>MTQFLKGIFLLLILFNVIKCQPVKSVYKNYSQNNFQLSESDKKFLDTLQFYSFKYFIEEINPENGLVKDRSTKTSPASIAAVGFAYPVWAIGAEKGWITRQYAAKLTLNSLNFFWNSEQSTEKFATGYKGFYYHFLDMQTGKRFWNCELSSIDSGLLFAGMIFARNFYNQNNEVENKIRELVTKLLNRADWNFWQRKSNDNNNYLINMGWKDGEFEPLAWFGYTESLFLYVIAAGYDYKDSEKALENFHSTYQWQEPYKKEFAHVVFPPLFGHQYSFVWLNPKDLVDKYMRGKKIDYLENSRRATYVNREYSIVNPMKWIGYDSLTWGLTACDGPGDSYNYDNKKFYGYAARGTAGLDSTEFDDGTIAPTAAGGSIVFAPEICIPTLKNFKEKYPKVWSKYGMLDSFNPTLNWVDTDYIGIDQGPIVLMIENYYNGFVWKYFMNDEVIKKGLKKLNINYNLIK</sequence>
<accession>A0AAE3P0D2</accession>
<comment type="caution">
    <text evidence="2">The sequence shown here is derived from an EMBL/GenBank/DDBJ whole genome shotgun (WGS) entry which is preliminary data.</text>
</comment>
<dbReference type="Gene3D" id="1.50.10.140">
    <property type="match status" value="1"/>
</dbReference>
<protein>
    <submittedName>
        <fullName evidence="2">Glucoamylase family protein</fullName>
    </submittedName>
</protein>
<dbReference type="RefSeq" id="WP_321535536.1">
    <property type="nucleotide sequence ID" value="NZ_JARGDL010000006.1"/>
</dbReference>
<reference evidence="2" key="1">
    <citation type="submission" date="2023-03" db="EMBL/GenBank/DDBJ databases">
        <title>Stygiobacter electus gen. nov., sp. nov., facultatively anaerobic thermotolerant bacterium of the class Ignavibacteria from a well of Yessentuki mineral water deposit.</title>
        <authorList>
            <person name="Podosokorskaya O.A."/>
            <person name="Elcheninov A.G."/>
            <person name="Petrova N.F."/>
            <person name="Zavarzina D.G."/>
            <person name="Kublanov I.V."/>
            <person name="Merkel A.Y."/>
        </authorList>
    </citation>
    <scope>NUCLEOTIDE SEQUENCE</scope>
    <source>
        <strain evidence="2">09-Me</strain>
    </source>
</reference>
<evidence type="ECO:0000313" key="3">
    <source>
        <dbReference type="Proteomes" id="UP001221302"/>
    </source>
</evidence>
<evidence type="ECO:0000313" key="2">
    <source>
        <dbReference type="EMBL" id="MDF1611769.1"/>
    </source>
</evidence>
<dbReference type="InterPro" id="IPR019282">
    <property type="entry name" value="Glycoamylase-like_cons_dom"/>
</dbReference>
<evidence type="ECO:0000259" key="1">
    <source>
        <dbReference type="Pfam" id="PF10091"/>
    </source>
</evidence>
<proteinExistence type="predicted"/>
<organism evidence="2 3">
    <name type="scientific">Stygiobacter electus</name>
    <dbReference type="NCBI Taxonomy" id="3032292"/>
    <lineage>
        <taxon>Bacteria</taxon>
        <taxon>Pseudomonadati</taxon>
        <taxon>Ignavibacteriota</taxon>
        <taxon>Ignavibacteria</taxon>
        <taxon>Ignavibacteriales</taxon>
        <taxon>Melioribacteraceae</taxon>
        <taxon>Stygiobacter</taxon>
    </lineage>
</organism>
<keyword evidence="3" id="KW-1185">Reference proteome</keyword>
<dbReference type="Pfam" id="PF10091">
    <property type="entry name" value="Glycoamylase"/>
    <property type="match status" value="1"/>
</dbReference>
<dbReference type="EMBL" id="JARGDL010000006">
    <property type="protein sequence ID" value="MDF1611769.1"/>
    <property type="molecule type" value="Genomic_DNA"/>
</dbReference>
<feature type="domain" description="Glycoamylase-like" evidence="1">
    <location>
        <begin position="219"/>
        <end position="444"/>
    </location>
</feature>
<gene>
    <name evidence="2" type="ORF">P0M35_06380</name>
</gene>
<dbReference type="InterPro" id="IPR016883">
    <property type="entry name" value="UCP028431"/>
</dbReference>